<dbReference type="PANTHER" id="PTHR38590:SF1">
    <property type="entry name" value="BLL0828 PROTEIN"/>
    <property type="match status" value="1"/>
</dbReference>
<comment type="caution">
    <text evidence="2">The sequence shown here is derived from an EMBL/GenBank/DDBJ whole genome shotgun (WGS) entry which is preliminary data.</text>
</comment>
<feature type="domain" description="DUF559" evidence="1">
    <location>
        <begin position="3"/>
        <end position="107"/>
    </location>
</feature>
<dbReference type="InterPro" id="IPR011335">
    <property type="entry name" value="Restrct_endonuc-II-like"/>
</dbReference>
<dbReference type="Proteomes" id="UP000537130">
    <property type="component" value="Unassembled WGS sequence"/>
</dbReference>
<sequence length="120" mass="14139">MSRMTKCARLLRHNQTDAERLLWSKLRNRRLLGYKFRRQQPIGNFIADFVCEDMKLIVELDGGQHSEQVGSDESRTRVLESRGYAVVRFWNNELLDQTDSVLQSLTLTLSQRERELDRTP</sequence>
<dbReference type="InterPro" id="IPR007569">
    <property type="entry name" value="DUF559"/>
</dbReference>
<dbReference type="Pfam" id="PF04480">
    <property type="entry name" value="DUF559"/>
    <property type="match status" value="1"/>
</dbReference>
<keyword evidence="2" id="KW-0378">Hydrolase</keyword>
<dbReference type="PANTHER" id="PTHR38590">
    <property type="entry name" value="BLL0828 PROTEIN"/>
    <property type="match status" value="1"/>
</dbReference>
<protein>
    <submittedName>
        <fullName evidence="2">Very-short-patch-repair endonuclease</fullName>
    </submittedName>
</protein>
<proteinExistence type="predicted"/>
<dbReference type="EMBL" id="JACHWY010000002">
    <property type="protein sequence ID" value="MBB3048010.1"/>
    <property type="molecule type" value="Genomic_DNA"/>
</dbReference>
<organism evidence="2 3">
    <name type="scientific">Litorivivens lipolytica</name>
    <dbReference type="NCBI Taxonomy" id="1524264"/>
    <lineage>
        <taxon>Bacteria</taxon>
        <taxon>Pseudomonadati</taxon>
        <taxon>Pseudomonadota</taxon>
        <taxon>Gammaproteobacteria</taxon>
        <taxon>Litorivivens</taxon>
    </lineage>
</organism>
<keyword evidence="3" id="KW-1185">Reference proteome</keyword>
<evidence type="ECO:0000313" key="3">
    <source>
        <dbReference type="Proteomes" id="UP000537130"/>
    </source>
</evidence>
<keyword evidence="2" id="KW-0540">Nuclease</keyword>
<accession>A0A7W4W5V9</accession>
<dbReference type="InterPro" id="IPR047216">
    <property type="entry name" value="Endonuclease_DUF559_bact"/>
</dbReference>
<gene>
    <name evidence="2" type="ORF">FHR99_002276</name>
</gene>
<evidence type="ECO:0000259" key="1">
    <source>
        <dbReference type="Pfam" id="PF04480"/>
    </source>
</evidence>
<dbReference type="AlphaFoldDB" id="A0A7W4W5V9"/>
<dbReference type="GO" id="GO:0004519">
    <property type="term" value="F:endonuclease activity"/>
    <property type="evidence" value="ECO:0007669"/>
    <property type="project" value="UniProtKB-KW"/>
</dbReference>
<evidence type="ECO:0000313" key="2">
    <source>
        <dbReference type="EMBL" id="MBB3048010.1"/>
    </source>
</evidence>
<name>A0A7W4W5V9_9GAMM</name>
<keyword evidence="2" id="KW-0255">Endonuclease</keyword>
<dbReference type="Gene3D" id="3.40.960.10">
    <property type="entry name" value="VSR Endonuclease"/>
    <property type="match status" value="1"/>
</dbReference>
<dbReference type="SUPFAM" id="SSF52980">
    <property type="entry name" value="Restriction endonuclease-like"/>
    <property type="match status" value="1"/>
</dbReference>
<dbReference type="CDD" id="cd01038">
    <property type="entry name" value="Endonuclease_DUF559"/>
    <property type="match status" value="1"/>
</dbReference>
<reference evidence="2 3" key="1">
    <citation type="submission" date="2020-08" db="EMBL/GenBank/DDBJ databases">
        <title>Genomic Encyclopedia of Type Strains, Phase III (KMG-III): the genomes of soil and plant-associated and newly described type strains.</title>
        <authorList>
            <person name="Whitman W."/>
        </authorList>
    </citation>
    <scope>NUCLEOTIDE SEQUENCE [LARGE SCALE GENOMIC DNA]</scope>
    <source>
        <strain evidence="2 3">CECT 8654</strain>
    </source>
</reference>